<feature type="binding site" evidence="9">
    <location>
        <begin position="229"/>
        <end position="233"/>
    </location>
    <ligand>
        <name>D-ribose 5-phosphate</name>
        <dbReference type="ChEBI" id="CHEBI:78346"/>
    </ligand>
</feature>
<dbReference type="EMBL" id="JXJQ01000010">
    <property type="protein sequence ID" value="KJY60705.1"/>
    <property type="molecule type" value="Genomic_DNA"/>
</dbReference>
<dbReference type="SUPFAM" id="SSF53271">
    <property type="entry name" value="PRTase-like"/>
    <property type="match status" value="1"/>
</dbReference>
<feature type="domain" description="Ribose-phosphate pyrophosphokinase N-terminal" evidence="10">
    <location>
        <begin position="10"/>
        <end position="126"/>
    </location>
</feature>
<dbReference type="RefSeq" id="WP_046317475.1">
    <property type="nucleotide sequence ID" value="NZ_JAMBJK010000002.1"/>
</dbReference>
<comment type="catalytic activity">
    <reaction evidence="8 9">
        <text>D-ribose 5-phosphate + ATP = 5-phospho-alpha-D-ribose 1-diphosphate + AMP + H(+)</text>
        <dbReference type="Rhea" id="RHEA:15609"/>
        <dbReference type="ChEBI" id="CHEBI:15378"/>
        <dbReference type="ChEBI" id="CHEBI:30616"/>
        <dbReference type="ChEBI" id="CHEBI:58017"/>
        <dbReference type="ChEBI" id="CHEBI:78346"/>
        <dbReference type="ChEBI" id="CHEBI:456215"/>
        <dbReference type="EC" id="2.7.6.1"/>
    </reaction>
</comment>
<evidence type="ECO:0000256" key="9">
    <source>
        <dbReference type="HAMAP-Rule" id="MF_00583"/>
    </source>
</evidence>
<feature type="binding site" evidence="9">
    <location>
        <begin position="43"/>
        <end position="45"/>
    </location>
    <ligand>
        <name>ATP</name>
        <dbReference type="ChEBI" id="CHEBI:30616"/>
    </ligand>
</feature>
<organism evidence="11 12">
    <name type="scientific">Bombilactobacillus mellifer</name>
    <dbReference type="NCBI Taxonomy" id="1218492"/>
    <lineage>
        <taxon>Bacteria</taxon>
        <taxon>Bacillati</taxon>
        <taxon>Bacillota</taxon>
        <taxon>Bacilli</taxon>
        <taxon>Lactobacillales</taxon>
        <taxon>Lactobacillaceae</taxon>
        <taxon>Bombilactobacillus</taxon>
    </lineage>
</organism>
<feature type="binding site" evidence="9">
    <location>
        <position position="225"/>
    </location>
    <ligand>
        <name>D-ribose 5-phosphate</name>
        <dbReference type="ChEBI" id="CHEBI:78346"/>
    </ligand>
</feature>
<dbReference type="FunFam" id="3.40.50.2020:FF:000002">
    <property type="entry name" value="Ribose-phosphate pyrophosphokinase"/>
    <property type="match status" value="1"/>
</dbReference>
<dbReference type="InterPro" id="IPR005946">
    <property type="entry name" value="Rib-P_diPkinase"/>
</dbReference>
<comment type="function">
    <text evidence="9">Involved in the biosynthesis of the central metabolite phospho-alpha-D-ribosyl-1-pyrophosphate (PRPP) via the transfer of pyrophosphoryl group from ATP to 1-hydroxyl of ribose-5-phosphate (Rib-5-P).</text>
</comment>
<dbReference type="InterPro" id="IPR000842">
    <property type="entry name" value="PRib_PP_synth_CS"/>
</dbReference>
<dbReference type="GO" id="GO:0006015">
    <property type="term" value="P:5-phosphoribose 1-diphosphate biosynthetic process"/>
    <property type="evidence" value="ECO:0007669"/>
    <property type="project" value="UniProtKB-UniRule"/>
</dbReference>
<dbReference type="NCBIfam" id="NF002320">
    <property type="entry name" value="PRK01259.1"/>
    <property type="match status" value="1"/>
</dbReference>
<dbReference type="HAMAP" id="MF_00583_B">
    <property type="entry name" value="RibP_PPkinase_B"/>
    <property type="match status" value="1"/>
</dbReference>
<dbReference type="EC" id="2.7.6.1" evidence="9"/>
<dbReference type="AlphaFoldDB" id="A0A0F4LQ33"/>
<keyword evidence="7 9" id="KW-0460">Magnesium</keyword>
<accession>A0A0F4LQ33</accession>
<comment type="pathway">
    <text evidence="9">Metabolic intermediate biosynthesis; 5-phospho-alpha-D-ribose 1-diphosphate biosynthesis; 5-phospho-alpha-D-ribose 1-diphosphate from D-ribose 5-phosphate (route I): step 1/1.</text>
</comment>
<dbReference type="GO" id="GO:0004749">
    <property type="term" value="F:ribose phosphate diphosphokinase activity"/>
    <property type="evidence" value="ECO:0007669"/>
    <property type="project" value="UniProtKB-UniRule"/>
</dbReference>
<keyword evidence="3 9" id="KW-0545">Nucleotide biosynthesis</keyword>
<comment type="subcellular location">
    <subcellularLocation>
        <location evidence="9">Cytoplasm</location>
    </subcellularLocation>
</comment>
<dbReference type="Pfam" id="PF13793">
    <property type="entry name" value="Pribosyltran_N"/>
    <property type="match status" value="1"/>
</dbReference>
<dbReference type="InterPro" id="IPR000836">
    <property type="entry name" value="PRTase_dom"/>
</dbReference>
<dbReference type="NCBIfam" id="NF002618">
    <property type="entry name" value="PRK02269.1"/>
    <property type="match status" value="1"/>
</dbReference>
<keyword evidence="2 9" id="KW-0479">Metal-binding</keyword>
<dbReference type="Gene3D" id="3.40.50.2020">
    <property type="match status" value="2"/>
</dbReference>
<dbReference type="FunFam" id="3.40.50.2020:FF:000014">
    <property type="entry name" value="Ribose-phosphate pyrophosphokinase 1"/>
    <property type="match status" value="1"/>
</dbReference>
<feature type="binding site" evidence="9">
    <location>
        <position position="176"/>
    </location>
    <ligand>
        <name>Mg(2+)</name>
        <dbReference type="ChEBI" id="CHEBI:18420"/>
    </ligand>
</feature>
<feature type="binding site" evidence="9">
    <location>
        <position position="201"/>
    </location>
    <ligand>
        <name>D-ribose 5-phosphate</name>
        <dbReference type="ChEBI" id="CHEBI:78346"/>
    </ligand>
</feature>
<dbReference type="STRING" id="1218492.JG30_13930"/>
<keyword evidence="6 9" id="KW-0067">ATP-binding</keyword>
<dbReference type="GO" id="GO:0016301">
    <property type="term" value="F:kinase activity"/>
    <property type="evidence" value="ECO:0007669"/>
    <property type="project" value="UniProtKB-KW"/>
</dbReference>
<keyword evidence="12" id="KW-1185">Reference proteome</keyword>
<protein>
    <recommendedName>
        <fullName evidence="9">Ribose-phosphate pyrophosphokinase</fullName>
        <shortName evidence="9">RPPK</shortName>
        <ecNumber evidence="9">2.7.6.1</ecNumber>
    </recommendedName>
    <alternativeName>
        <fullName evidence="9">5-phospho-D-ribosyl alpha-1-diphosphate synthase</fullName>
    </alternativeName>
    <alternativeName>
        <fullName evidence="9">Phosphoribosyl diphosphate synthase</fullName>
    </alternativeName>
    <alternativeName>
        <fullName evidence="9">Phosphoribosyl pyrophosphate synthase</fullName>
        <shortName evidence="9">P-Rib-PP synthase</shortName>
        <shortName evidence="9">PRPP synthase</shortName>
        <shortName evidence="9">PRPPase</shortName>
    </alternativeName>
</protein>
<feature type="active site" evidence="9">
    <location>
        <position position="199"/>
    </location>
</feature>
<dbReference type="NCBIfam" id="TIGR01251">
    <property type="entry name" value="ribP_PPkin"/>
    <property type="match status" value="1"/>
</dbReference>
<reference evidence="11 12" key="1">
    <citation type="submission" date="2015-01" db="EMBL/GenBank/DDBJ databases">
        <title>Comparative genomics of the lactic acid bacteria isolated from the honey bee gut.</title>
        <authorList>
            <person name="Ellegaard K.M."/>
            <person name="Tamarit D."/>
            <person name="Javelind E."/>
            <person name="Olofsson T."/>
            <person name="Andersson S.G."/>
            <person name="Vasquez A."/>
        </authorList>
    </citation>
    <scope>NUCLEOTIDE SEQUENCE [LARGE SCALE GENOMIC DNA]</scope>
    <source>
        <strain evidence="11 12">Bin4</strain>
    </source>
</reference>
<feature type="binding site" evidence="9">
    <location>
        <position position="136"/>
    </location>
    <ligand>
        <name>Mg(2+)</name>
        <dbReference type="ChEBI" id="CHEBI:18420"/>
    </ligand>
</feature>
<dbReference type="Pfam" id="PF14572">
    <property type="entry name" value="Pribosyl_synth"/>
    <property type="match status" value="1"/>
</dbReference>
<sequence length="326" mass="35930">MSTKNAECPMKIFALNSNKPLAEKISHYMGVPLGKCSVNRFSDGEIQINIEESIRGSEVFVIQSTSAPVNDNLMELLIMIDALRRASAQTINVVMPYYGYARQDRKARSREPITAKLVANMLEKAGAHRIIAMDLHAVQIQGFFDIPVDHLLGAPLIADYFLENQLDQGAVVVSPDHGGVVRARRLAEFLKAPIAIIDKRRPRPNVSEVMNIIGDVRNKRAIIIDDMIDTAGTISLAAQALMEAGASEVYASCTHPVLSGPAIERLQASAIKKLVVTDTIQLSDDKKLDKMVEISVAPLMADAIKRIYHNEPVSPLFNNRFKRHPA</sequence>
<keyword evidence="9" id="KW-0963">Cytoplasm</keyword>
<evidence type="ECO:0000256" key="5">
    <source>
        <dbReference type="ARBA" id="ARBA00022777"/>
    </source>
</evidence>
<evidence type="ECO:0000313" key="12">
    <source>
        <dbReference type="Proteomes" id="UP000033558"/>
    </source>
</evidence>
<dbReference type="GO" id="GO:0005524">
    <property type="term" value="F:ATP binding"/>
    <property type="evidence" value="ECO:0007669"/>
    <property type="project" value="UniProtKB-KW"/>
</dbReference>
<evidence type="ECO:0000256" key="6">
    <source>
        <dbReference type="ARBA" id="ARBA00022840"/>
    </source>
</evidence>
<dbReference type="PROSITE" id="PS00114">
    <property type="entry name" value="PRPP_SYNTHASE"/>
    <property type="match status" value="1"/>
</dbReference>
<name>A0A0F4LQ33_9LACO</name>
<dbReference type="GO" id="GO:0002189">
    <property type="term" value="C:ribose phosphate diphosphokinase complex"/>
    <property type="evidence" value="ECO:0007669"/>
    <property type="project" value="TreeGrafter"/>
</dbReference>
<comment type="caution">
    <text evidence="11">The sequence shown here is derived from an EMBL/GenBank/DDBJ whole genome shotgun (WGS) entry which is preliminary data.</text>
</comment>
<keyword evidence="5 9" id="KW-0418">Kinase</keyword>
<dbReference type="CDD" id="cd06223">
    <property type="entry name" value="PRTases_typeI"/>
    <property type="match status" value="1"/>
</dbReference>
<dbReference type="UniPathway" id="UPA00087">
    <property type="reaction ID" value="UER00172"/>
</dbReference>
<evidence type="ECO:0000256" key="3">
    <source>
        <dbReference type="ARBA" id="ARBA00022727"/>
    </source>
</evidence>
<dbReference type="SMART" id="SM01400">
    <property type="entry name" value="Pribosyltran_N"/>
    <property type="match status" value="1"/>
</dbReference>
<dbReference type="GO" id="GO:0005737">
    <property type="term" value="C:cytoplasm"/>
    <property type="evidence" value="ECO:0007669"/>
    <property type="project" value="UniProtKB-SubCell"/>
</dbReference>
<dbReference type="PATRIC" id="fig|1218492.5.peg.1444"/>
<dbReference type="HOGENOM" id="CLU_033546_4_0_9"/>
<evidence type="ECO:0000313" key="11">
    <source>
        <dbReference type="EMBL" id="KJY60705.1"/>
    </source>
</evidence>
<dbReference type="InterPro" id="IPR029099">
    <property type="entry name" value="Pribosyltran_N"/>
</dbReference>
<dbReference type="InterPro" id="IPR037515">
    <property type="entry name" value="Rib-P_diPkinase_bac"/>
</dbReference>
<dbReference type="PANTHER" id="PTHR10210:SF41">
    <property type="entry name" value="RIBOSE-PHOSPHATE PYROPHOSPHOKINASE 1, CHLOROPLASTIC"/>
    <property type="match status" value="1"/>
</dbReference>
<comment type="cofactor">
    <cofactor evidence="9">
        <name>Mg(2+)</name>
        <dbReference type="ChEBI" id="CHEBI:18420"/>
    </cofactor>
    <text evidence="9">Binds 2 Mg(2+) ions per subunit.</text>
</comment>
<dbReference type="InterPro" id="IPR029057">
    <property type="entry name" value="PRTase-like"/>
</dbReference>
<gene>
    <name evidence="9 11" type="primary">prs</name>
    <name evidence="11" type="ORF">JG30_13930</name>
</gene>
<dbReference type="PANTHER" id="PTHR10210">
    <property type="entry name" value="RIBOSE-PHOSPHATE DIPHOSPHOKINASE FAMILY MEMBER"/>
    <property type="match status" value="1"/>
</dbReference>
<dbReference type="OrthoDB" id="9777067at2"/>
<evidence type="ECO:0000256" key="4">
    <source>
        <dbReference type="ARBA" id="ARBA00022741"/>
    </source>
</evidence>
<comment type="subunit">
    <text evidence="9">Homohexamer.</text>
</comment>
<feature type="binding site" evidence="9">
    <location>
        <begin position="102"/>
        <end position="103"/>
    </location>
    <ligand>
        <name>ATP</name>
        <dbReference type="ChEBI" id="CHEBI:30616"/>
    </ligand>
</feature>
<proteinExistence type="inferred from homology"/>
<dbReference type="Proteomes" id="UP000033558">
    <property type="component" value="Unassembled WGS sequence"/>
</dbReference>
<evidence type="ECO:0000256" key="1">
    <source>
        <dbReference type="ARBA" id="ARBA00022679"/>
    </source>
</evidence>
<dbReference type="GO" id="GO:0009156">
    <property type="term" value="P:ribonucleoside monophosphate biosynthetic process"/>
    <property type="evidence" value="ECO:0007669"/>
    <property type="project" value="InterPro"/>
</dbReference>
<evidence type="ECO:0000259" key="10">
    <source>
        <dbReference type="Pfam" id="PF13793"/>
    </source>
</evidence>
<keyword evidence="1 9" id="KW-0808">Transferase</keyword>
<evidence type="ECO:0000256" key="2">
    <source>
        <dbReference type="ARBA" id="ARBA00022723"/>
    </source>
</evidence>
<dbReference type="GO" id="GO:0006164">
    <property type="term" value="P:purine nucleotide biosynthetic process"/>
    <property type="evidence" value="ECO:0007669"/>
    <property type="project" value="TreeGrafter"/>
</dbReference>
<keyword evidence="4 9" id="KW-0547">Nucleotide-binding</keyword>
<evidence type="ECO:0000256" key="7">
    <source>
        <dbReference type="ARBA" id="ARBA00022842"/>
    </source>
</evidence>
<dbReference type="GO" id="GO:0000287">
    <property type="term" value="F:magnesium ion binding"/>
    <property type="evidence" value="ECO:0007669"/>
    <property type="project" value="UniProtKB-UniRule"/>
</dbReference>
<comment type="similarity">
    <text evidence="9">Belongs to the ribose-phosphate pyrophosphokinase family. Class I subfamily.</text>
</comment>
<evidence type="ECO:0000256" key="8">
    <source>
        <dbReference type="ARBA" id="ARBA00049535"/>
    </source>
</evidence>